<sequence>MASTGRANSNHGKRTASWFKTSLCRRALTVRALEVKGKTSLVHSSKCTYLQGPAMRTPDQILHTWRILPPGPCCVVQWVS</sequence>
<accession>A0A9P5EPV6</accession>
<dbReference type="EMBL" id="QPMT01000027">
    <property type="protein sequence ID" value="KAF4856643.1"/>
    <property type="molecule type" value="Genomic_DNA"/>
</dbReference>
<reference evidence="1" key="1">
    <citation type="submission" date="2019-06" db="EMBL/GenBank/DDBJ databases">
        <authorList>
            <person name="Gan P."/>
            <person name="Shirasu K."/>
        </authorList>
    </citation>
    <scope>NUCLEOTIDE SEQUENCE [LARGE SCALE GENOMIC DNA]</scope>
    <source>
        <strain evidence="1">CAD2</strain>
    </source>
</reference>
<dbReference type="Proteomes" id="UP000711996">
    <property type="component" value="Unassembled WGS sequence"/>
</dbReference>
<evidence type="ECO:0000313" key="2">
    <source>
        <dbReference type="Proteomes" id="UP000711996"/>
    </source>
</evidence>
<dbReference type="AlphaFoldDB" id="A0A9P5EPV6"/>
<evidence type="ECO:0000313" key="1">
    <source>
        <dbReference type="EMBL" id="KAF4856643.1"/>
    </source>
</evidence>
<organism evidence="1 2">
    <name type="scientific">Colletotrichum siamense</name>
    <name type="common">Anthracnose fungus</name>
    <dbReference type="NCBI Taxonomy" id="690259"/>
    <lineage>
        <taxon>Eukaryota</taxon>
        <taxon>Fungi</taxon>
        <taxon>Dikarya</taxon>
        <taxon>Ascomycota</taxon>
        <taxon>Pezizomycotina</taxon>
        <taxon>Sordariomycetes</taxon>
        <taxon>Hypocreomycetidae</taxon>
        <taxon>Glomerellales</taxon>
        <taxon>Glomerellaceae</taxon>
        <taxon>Colletotrichum</taxon>
        <taxon>Colletotrichum gloeosporioides species complex</taxon>
    </lineage>
</organism>
<name>A0A9P5EPV6_COLSI</name>
<comment type="caution">
    <text evidence="1">The sequence shown here is derived from an EMBL/GenBank/DDBJ whole genome shotgun (WGS) entry which is preliminary data.</text>
</comment>
<protein>
    <submittedName>
        <fullName evidence="1">Uncharacterized protein</fullName>
    </submittedName>
</protein>
<gene>
    <name evidence="1" type="ORF">CGCSCA2_v008491</name>
</gene>
<keyword evidence="2" id="KW-1185">Reference proteome</keyword>
<proteinExistence type="predicted"/>